<dbReference type="EMBL" id="OM236516">
    <property type="protein sequence ID" value="UNY48716.1"/>
    <property type="molecule type" value="Genomic_DNA"/>
</dbReference>
<evidence type="ECO:0000313" key="1">
    <source>
        <dbReference type="EMBL" id="UNY48716.1"/>
    </source>
</evidence>
<name>A0AAE9K8G7_9CAUD</name>
<protein>
    <submittedName>
        <fullName evidence="1">Uncharacterized protein</fullName>
    </submittedName>
</protein>
<sequence length="141" mass="15997">MASLMCTQCFKLPKFPYEVHRFEKYHPYEVGQCKQCGGTVCEMDELIAPTISELNKKGWITKYCCSSHLGEPSTHTYILFKGSEFIPSIFPNGFWLDGDCLRFGAYKEILEGADGLKKLVNINAELYEWALSLPAKDLVNV</sequence>
<dbReference type="Proteomes" id="UP000831021">
    <property type="component" value="Segment"/>
</dbReference>
<organism evidence="1 2">
    <name type="scientific">Bacillus phage FADO</name>
    <dbReference type="NCBI Taxonomy" id="2917160"/>
    <lineage>
        <taxon>Viruses</taxon>
        <taxon>Duplodnaviria</taxon>
        <taxon>Heunggongvirae</taxon>
        <taxon>Uroviricota</taxon>
        <taxon>Caudoviricetes</taxon>
        <taxon>Heleneionescovirinae</taxon>
        <taxon>Zhangjivirus</taxon>
        <taxon>Zhangjivirus fado</taxon>
    </lineage>
</organism>
<proteinExistence type="predicted"/>
<accession>A0AAE9K8G7</accession>
<reference evidence="1 2" key="1">
    <citation type="submission" date="2022-01" db="EMBL/GenBank/DDBJ databases">
        <authorList>
            <person name="Stokar-Avihail A."/>
        </authorList>
    </citation>
    <scope>NUCLEOTIDE SEQUENCE [LARGE SCALE GENOMIC DNA]</scope>
</reference>
<evidence type="ECO:0000313" key="2">
    <source>
        <dbReference type="Proteomes" id="UP000831021"/>
    </source>
</evidence>
<gene>
    <name evidence="1" type="ORF">fado_1</name>
</gene>
<keyword evidence="2" id="KW-1185">Reference proteome</keyword>